<dbReference type="RefSeq" id="XP_017784291.1">
    <property type="nucleotide sequence ID" value="XM_017928802.1"/>
</dbReference>
<dbReference type="GeneID" id="108567977"/>
<keyword evidence="2" id="KW-1185">Reference proteome</keyword>
<accession>A0ABM1NBU1</accession>
<reference evidence="3" key="1">
    <citation type="submission" date="2025-08" db="UniProtKB">
        <authorList>
            <consortium name="RefSeq"/>
        </authorList>
    </citation>
    <scope>IDENTIFICATION</scope>
    <source>
        <tissue evidence="3">Whole Larva</tissue>
    </source>
</reference>
<proteinExistence type="predicted"/>
<gene>
    <name evidence="3" type="primary">LOC108567977</name>
</gene>
<evidence type="ECO:0000256" key="1">
    <source>
        <dbReference type="SAM" id="Coils"/>
    </source>
</evidence>
<sequence length="863" mass="100578">MDLILRCLIISGKCLSKITANSIRGVYRKSIVLNDQMTVRYDNLWRVIGHHDNVLDLYSSNYEDVGLDPQAYLTFIGDKHKEEFESYLRKEEEKSSNIEEIHSAATKLRPLRKSDDFNAIPSSSNFFVELDDMHKQVKEATKILWVNSKQFVQFEKQLCAKFKKLEVAAERAKENLISMNKTEMMNLTAKMGAVEKERINLLENYGRFQMLEESVGDETFRKKLDQIREDVRCASSLLNNNLRCFTLTDARIQLKKVKYNIINANHVLHMSQKECDKIKREMVSKLLTEPDEEYETEELESELIPLPIECRIKIKQEEIKHTGKVIEINKRMFDELEQNLKVVKIIRKNDNRKPLQNSNSKNKIVDLSGNVINEHAPLVGMSSCGQKYLSTSEMKQVPNNRIEQSNVYKLIKQEQDRRKNIKVSSNYRNEDDRRIRNTKSKEEKDYVNVIHKGSRGMSELNKINNIINDYKNLETLEERRKHYKILQTKKSPIEKNTKHWTYSPILESIERKEENYTIVKETLNSNTVETENGITAYKPETSVVLNTEENNTKDTTIDEAKQKDPYFPLVTNVKSEEKIDFSENQELLIKEVSDSEIHKFMEKAIQSERNSQELNVANKEVNEKDCLAKHENSKAIQKDCAELNIVRDAESNTTNLFQRDWKCVITCKSLNDLKILDGNGIPIMCNKFDFGESENRRVRKILEALPIQSTRILQLESDALQSNSSKNLDKHFYSIPRPKQRCTFDNYDNSSFGNLRFEDFCLKDSFKIYWDETKMVKSNDDLYKTLSSQANLFADIVDADESLNNFSCMHVKDQQDGKSLLVVKEKSKMDMIEERFKRVALARTNTNLIKRAQAKQLNLKKEL</sequence>
<name>A0ABM1NBU1_NICVS</name>
<evidence type="ECO:0000313" key="3">
    <source>
        <dbReference type="RefSeq" id="XP_017784291.1"/>
    </source>
</evidence>
<organism evidence="2 3">
    <name type="scientific">Nicrophorus vespilloides</name>
    <name type="common">Boreal carrion beetle</name>
    <dbReference type="NCBI Taxonomy" id="110193"/>
    <lineage>
        <taxon>Eukaryota</taxon>
        <taxon>Metazoa</taxon>
        <taxon>Ecdysozoa</taxon>
        <taxon>Arthropoda</taxon>
        <taxon>Hexapoda</taxon>
        <taxon>Insecta</taxon>
        <taxon>Pterygota</taxon>
        <taxon>Neoptera</taxon>
        <taxon>Endopterygota</taxon>
        <taxon>Coleoptera</taxon>
        <taxon>Polyphaga</taxon>
        <taxon>Staphyliniformia</taxon>
        <taxon>Silphidae</taxon>
        <taxon>Nicrophorinae</taxon>
        <taxon>Nicrophorus</taxon>
    </lineage>
</organism>
<dbReference type="Proteomes" id="UP000695000">
    <property type="component" value="Unplaced"/>
</dbReference>
<keyword evidence="1" id="KW-0175">Coiled coil</keyword>
<feature type="coiled-coil region" evidence="1">
    <location>
        <begin position="155"/>
        <end position="182"/>
    </location>
</feature>
<evidence type="ECO:0000313" key="2">
    <source>
        <dbReference type="Proteomes" id="UP000695000"/>
    </source>
</evidence>
<protein>
    <submittedName>
        <fullName evidence="3">Uncharacterized protein LOC108567977</fullName>
    </submittedName>
</protein>